<evidence type="ECO:0000313" key="1">
    <source>
        <dbReference type="EMBL" id="SQG78585.1"/>
    </source>
</evidence>
<dbReference type="Proteomes" id="UP000249013">
    <property type="component" value="Chromosome 1"/>
</dbReference>
<accession>A0AA94S8Z3</accession>
<dbReference type="EMBL" id="LS483409">
    <property type="protein sequence ID" value="SQG78585.1"/>
    <property type="molecule type" value="Genomic_DNA"/>
</dbReference>
<proteinExistence type="predicted"/>
<evidence type="ECO:0000313" key="2">
    <source>
        <dbReference type="Proteomes" id="UP000249013"/>
    </source>
</evidence>
<name>A0AA94S8Z3_9STRE</name>
<protein>
    <submittedName>
        <fullName evidence="1">Transposase</fullName>
    </submittedName>
</protein>
<organism evidence="1 2">
    <name type="scientific">Streptococcus gallolyticus</name>
    <dbReference type="NCBI Taxonomy" id="315405"/>
    <lineage>
        <taxon>Bacteria</taxon>
        <taxon>Bacillati</taxon>
        <taxon>Bacillota</taxon>
        <taxon>Bacilli</taxon>
        <taxon>Lactobacillales</taxon>
        <taxon>Streptococcaceae</taxon>
        <taxon>Streptococcus</taxon>
    </lineage>
</organism>
<reference evidence="1 2" key="1">
    <citation type="submission" date="2018-06" db="EMBL/GenBank/DDBJ databases">
        <authorList>
            <consortium name="Pathogen Informatics"/>
            <person name="Doyle S."/>
        </authorList>
    </citation>
    <scope>NUCLEOTIDE SEQUENCE [LARGE SCALE GENOMIC DNA]</scope>
    <source>
        <strain evidence="1 2">NCTC13773</strain>
    </source>
</reference>
<sequence length="41" mass="5178">MKQGRKTSFEERNRYLEMEVKLLKKLEEIKRQNRHRDWGES</sequence>
<dbReference type="AlphaFoldDB" id="A0AA94S8Z3"/>
<gene>
    <name evidence="1" type="ORF">NCTC13773_00351</name>
</gene>